<proteinExistence type="predicted"/>
<dbReference type="ExpressionAtlas" id="M8BWG5">
    <property type="expression patterns" value="baseline"/>
</dbReference>
<reference evidence="1" key="1">
    <citation type="submission" date="2015-06" db="UniProtKB">
        <authorList>
            <consortium name="EnsemblPlants"/>
        </authorList>
    </citation>
    <scope>IDENTIFICATION</scope>
</reference>
<accession>M8BWG5</accession>
<sequence>MAFGVIWMVHCLSRVAAFVLSSSTGRWQTAGEFTMISLIDYAFSRRHYAYGCFYWELNTINKDLLMLNTGSMEFSIVDLPPREWREEVVAFVEAGEGRLGMFAIPEIGGDMCYYIRGNESDSSSQWQLEKAIPLPRNHHLIKAATGSRSFYACGNLIKHKIIVVVVVLFVPIAFWRESEEKKESFT</sequence>
<dbReference type="PANTHER" id="PTHR31264">
    <property type="entry name" value="OS07G0554500 PROTEIN-RELATED"/>
    <property type="match status" value="1"/>
</dbReference>
<name>M8BWG5_AEGTA</name>
<evidence type="ECO:0008006" key="2">
    <source>
        <dbReference type="Google" id="ProtNLM"/>
    </source>
</evidence>
<protein>
    <recommendedName>
        <fullName evidence="2">F-box associated domain-containing protein</fullName>
    </recommendedName>
</protein>
<dbReference type="EnsemblPlants" id="EMT11159">
    <property type="protein sequence ID" value="EMT11159"/>
    <property type="gene ID" value="F775_03724"/>
</dbReference>
<dbReference type="AlphaFoldDB" id="M8BWG5"/>
<organism evidence="1">
    <name type="scientific">Aegilops tauschii</name>
    <name type="common">Tausch's goatgrass</name>
    <name type="synonym">Aegilops squarrosa</name>
    <dbReference type="NCBI Taxonomy" id="37682"/>
    <lineage>
        <taxon>Eukaryota</taxon>
        <taxon>Viridiplantae</taxon>
        <taxon>Streptophyta</taxon>
        <taxon>Embryophyta</taxon>
        <taxon>Tracheophyta</taxon>
        <taxon>Spermatophyta</taxon>
        <taxon>Magnoliopsida</taxon>
        <taxon>Liliopsida</taxon>
        <taxon>Poales</taxon>
        <taxon>Poaceae</taxon>
        <taxon>BOP clade</taxon>
        <taxon>Pooideae</taxon>
        <taxon>Triticodae</taxon>
        <taxon>Triticeae</taxon>
        <taxon>Triticinae</taxon>
        <taxon>Aegilops</taxon>
    </lineage>
</organism>
<evidence type="ECO:0000313" key="1">
    <source>
        <dbReference type="EnsemblPlants" id="EMT11159"/>
    </source>
</evidence>
<dbReference type="PANTHER" id="PTHR31264:SF30">
    <property type="entry name" value="F-BOX DOMAIN-CONTAINING PROTEIN"/>
    <property type="match status" value="1"/>
</dbReference>